<proteinExistence type="predicted"/>
<name>A0A443IJH6_9RHOB</name>
<reference evidence="2 3" key="1">
    <citation type="submission" date="2019-01" db="EMBL/GenBank/DDBJ databases">
        <title>Sinorhodobacter populi sp. nov. isolated from the symptomatic bark tissue of Populus euramericana canker.</title>
        <authorList>
            <person name="Xu G."/>
        </authorList>
    </citation>
    <scope>NUCLEOTIDE SEQUENCE [LARGE SCALE GENOMIC DNA]</scope>
    <source>
        <strain evidence="2 3">2D-5</strain>
    </source>
</reference>
<evidence type="ECO:0000313" key="3">
    <source>
        <dbReference type="Proteomes" id="UP000285710"/>
    </source>
</evidence>
<feature type="compositionally biased region" description="Acidic residues" evidence="1">
    <location>
        <begin position="257"/>
        <end position="267"/>
    </location>
</feature>
<dbReference type="EMBL" id="SAUW01000051">
    <property type="protein sequence ID" value="RWR04479.1"/>
    <property type="molecule type" value="Genomic_DNA"/>
</dbReference>
<organism evidence="2 3">
    <name type="scientific">Paenirhodobacter populi</name>
    <dbReference type="NCBI Taxonomy" id="2306993"/>
    <lineage>
        <taxon>Bacteria</taxon>
        <taxon>Pseudomonadati</taxon>
        <taxon>Pseudomonadota</taxon>
        <taxon>Alphaproteobacteria</taxon>
        <taxon>Rhodobacterales</taxon>
        <taxon>Rhodobacter group</taxon>
        <taxon>Paenirhodobacter</taxon>
    </lineage>
</organism>
<dbReference type="Proteomes" id="UP000285710">
    <property type="component" value="Unassembled WGS sequence"/>
</dbReference>
<accession>A0A443IJH6</accession>
<dbReference type="AlphaFoldDB" id="A0A443IJH6"/>
<comment type="caution">
    <text evidence="2">The sequence shown here is derived from an EMBL/GenBank/DDBJ whole genome shotgun (WGS) entry which is preliminary data.</text>
</comment>
<reference evidence="2 3" key="2">
    <citation type="submission" date="2019-01" db="EMBL/GenBank/DDBJ databases">
        <authorList>
            <person name="Li Y."/>
        </authorList>
    </citation>
    <scope>NUCLEOTIDE SEQUENCE [LARGE SCALE GENOMIC DNA]</scope>
    <source>
        <strain evidence="2 3">2D-5</strain>
    </source>
</reference>
<evidence type="ECO:0000256" key="1">
    <source>
        <dbReference type="SAM" id="MobiDB-lite"/>
    </source>
</evidence>
<dbReference type="SUPFAM" id="SSF110849">
    <property type="entry name" value="ParB/Sulfiredoxin"/>
    <property type="match status" value="1"/>
</dbReference>
<sequence length="314" mass="34989">MSGLQRKPEVAPGKCRRLAAQEIDVLGSGPFLMRPLDELHVKELADTIRRTGKALDRIIVWRLGSASEWLVVDGMHSVAAYRAARWTGTIPVQEIEGAYREVLLWSFQRRGKASLPMTPQDRANAAWKLVRDPFVKPAFSKAELALVSGVSARTIATMRSVWKYWQKAGATPTGFWAADRRGPNAGEREDPLEGLTDEEITERQRAFTGELKDFLDPRKHSGDVVRALRDLLIPALAEALGTRTIRELRAYVGGVREEDEEPEEGEGETPGAAERARETAVRAVEADVETAKLAIQWPAEWRIAPEEEDANPDF</sequence>
<dbReference type="InterPro" id="IPR036086">
    <property type="entry name" value="ParB/Sulfiredoxin_sf"/>
</dbReference>
<dbReference type="RefSeq" id="WP_128271066.1">
    <property type="nucleotide sequence ID" value="NZ_SAUW01000051.1"/>
</dbReference>
<dbReference type="CDD" id="cd16387">
    <property type="entry name" value="ParB_N_Srx"/>
    <property type="match status" value="1"/>
</dbReference>
<protein>
    <recommendedName>
        <fullName evidence="4">ParB/Sulfiredoxin domain-containing protein</fullName>
    </recommendedName>
</protein>
<gene>
    <name evidence="2" type="ORF">D2T33_20990</name>
</gene>
<feature type="region of interest" description="Disordered" evidence="1">
    <location>
        <begin position="256"/>
        <end position="278"/>
    </location>
</feature>
<evidence type="ECO:0000313" key="2">
    <source>
        <dbReference type="EMBL" id="RWR04479.1"/>
    </source>
</evidence>
<keyword evidence="3" id="KW-1185">Reference proteome</keyword>
<evidence type="ECO:0008006" key="4">
    <source>
        <dbReference type="Google" id="ProtNLM"/>
    </source>
</evidence>